<keyword evidence="2" id="KW-0812">Transmembrane</keyword>
<evidence type="ECO:0000256" key="3">
    <source>
        <dbReference type="SAM" id="MobiDB-lite"/>
    </source>
</evidence>
<dbReference type="Pfam" id="PF02321">
    <property type="entry name" value="OEP"/>
    <property type="match status" value="2"/>
</dbReference>
<name>A0A119HGQ9_9BURK</name>
<comment type="subcellular location">
    <subcellularLocation>
        <location evidence="2">Cell membrane</location>
        <topology evidence="2">Lipid-anchor</topology>
    </subcellularLocation>
</comment>
<reference evidence="4 5" key="1">
    <citation type="submission" date="2015-11" db="EMBL/GenBank/DDBJ databases">
        <title>Expanding the genomic diversity of Burkholderia species for the development of highly accurate diagnostics.</title>
        <authorList>
            <person name="Sahl J."/>
            <person name="Keim P."/>
            <person name="Wagner D."/>
        </authorList>
    </citation>
    <scope>NUCLEOTIDE SEQUENCE [LARGE SCALE GENOMIC DNA]</scope>
    <source>
        <strain evidence="4 5">MSMB2087WGS</strain>
    </source>
</reference>
<keyword evidence="2" id="KW-1134">Transmembrane beta strand</keyword>
<evidence type="ECO:0000256" key="2">
    <source>
        <dbReference type="RuleBase" id="RU362097"/>
    </source>
</evidence>
<dbReference type="RefSeq" id="WP_059652086.1">
    <property type="nucleotide sequence ID" value="NZ_LOXJ01000002.1"/>
</dbReference>
<keyword evidence="2" id="KW-0449">Lipoprotein</keyword>
<sequence>MRLLVLPVAVALALSACSMAPRLVKPELPVPAAYATAGTQADTQADTRANAADLGWRTMFGDPRLQRLIELALDNNRDLRIAVLNVQAAEAQYGIQRAARLPSIDATGSFTRQRTPANADLNPPIPESIQQQYGVNVGINAFEIDLFGRVKSLSDAAFARYLATDQGRRAAQISLIGAVADAYFAERLAQEQRALSERTLGDWQQSLELARKLKEARQASGVDIAQAEGQVASAAADLEARSRAVSQARNALRLLVGTELPKDLPAPLPLEQQPVVTRLPAGLPSDLLVRRPDIQQAEQNLVAANADIGAARAAFFPRLSLTTTLGFISPGFGSLFNGDHRAWAFSPQVTLPIFQGGRLRAELRLSEVRKSSAVAEYERVIQVAFREVADGLAGSETFDRQIEAQTRVVASAERRTNLSNLRYRAGIEGRLELLDSQRQLYAARQTLLDLRRDEFGNAVALYKALGGGLSDKDVAPAAGANANPASANPPASGGAPTAG</sequence>
<dbReference type="EMBL" id="LPHD01000014">
    <property type="protein sequence ID" value="KWA85889.1"/>
    <property type="molecule type" value="Genomic_DNA"/>
</dbReference>
<feature type="compositionally biased region" description="Low complexity" evidence="3">
    <location>
        <begin position="475"/>
        <end position="499"/>
    </location>
</feature>
<gene>
    <name evidence="4" type="ORF">WL29_13015</name>
</gene>
<feature type="signal peptide" evidence="2">
    <location>
        <begin position="1"/>
        <end position="20"/>
    </location>
</feature>
<keyword evidence="2" id="KW-0732">Signal</keyword>
<dbReference type="Gene3D" id="1.20.1600.10">
    <property type="entry name" value="Outer membrane efflux proteins (OEP)"/>
    <property type="match status" value="1"/>
</dbReference>
<evidence type="ECO:0000313" key="5">
    <source>
        <dbReference type="Proteomes" id="UP000060630"/>
    </source>
</evidence>
<dbReference type="GO" id="GO:0005886">
    <property type="term" value="C:plasma membrane"/>
    <property type="evidence" value="ECO:0007669"/>
    <property type="project" value="UniProtKB-SubCell"/>
</dbReference>
<dbReference type="PANTHER" id="PTHR30203:SF32">
    <property type="entry name" value="CATION EFFLUX SYSTEM PROTEIN CUSC"/>
    <property type="match status" value="1"/>
</dbReference>
<proteinExistence type="inferred from homology"/>
<dbReference type="Gene3D" id="2.20.200.10">
    <property type="entry name" value="Outer membrane efflux proteins (OEP)"/>
    <property type="match status" value="1"/>
</dbReference>
<dbReference type="PROSITE" id="PS51257">
    <property type="entry name" value="PROKAR_LIPOPROTEIN"/>
    <property type="match status" value="1"/>
</dbReference>
<keyword evidence="2" id="KW-0564">Palmitate</keyword>
<comment type="similarity">
    <text evidence="1 2">Belongs to the outer membrane factor (OMF) (TC 1.B.17) family.</text>
</comment>
<protein>
    <submittedName>
        <fullName evidence="4">RND transporter</fullName>
    </submittedName>
</protein>
<evidence type="ECO:0000313" key="4">
    <source>
        <dbReference type="EMBL" id="KWA85889.1"/>
    </source>
</evidence>
<dbReference type="InterPro" id="IPR010131">
    <property type="entry name" value="MdtP/NodT-like"/>
</dbReference>
<dbReference type="GO" id="GO:0015562">
    <property type="term" value="F:efflux transmembrane transporter activity"/>
    <property type="evidence" value="ECO:0007669"/>
    <property type="project" value="InterPro"/>
</dbReference>
<evidence type="ECO:0000256" key="1">
    <source>
        <dbReference type="ARBA" id="ARBA00007613"/>
    </source>
</evidence>
<feature type="region of interest" description="Disordered" evidence="3">
    <location>
        <begin position="473"/>
        <end position="499"/>
    </location>
</feature>
<comment type="caution">
    <text evidence="4">The sequence shown here is derived from an EMBL/GenBank/DDBJ whole genome shotgun (WGS) entry which is preliminary data.</text>
</comment>
<organism evidence="4 5">
    <name type="scientific">Burkholderia ubonensis</name>
    <dbReference type="NCBI Taxonomy" id="101571"/>
    <lineage>
        <taxon>Bacteria</taxon>
        <taxon>Pseudomonadati</taxon>
        <taxon>Pseudomonadota</taxon>
        <taxon>Betaproteobacteria</taxon>
        <taxon>Burkholderiales</taxon>
        <taxon>Burkholderiaceae</taxon>
        <taxon>Burkholderia</taxon>
        <taxon>Burkholderia cepacia complex</taxon>
    </lineage>
</organism>
<dbReference type="SUPFAM" id="SSF56954">
    <property type="entry name" value="Outer membrane efflux proteins (OEP)"/>
    <property type="match status" value="1"/>
</dbReference>
<dbReference type="InterPro" id="IPR003423">
    <property type="entry name" value="OMP_efflux"/>
</dbReference>
<feature type="chain" id="PRO_5006990354" evidence="2">
    <location>
        <begin position="21"/>
        <end position="499"/>
    </location>
</feature>
<dbReference type="PANTHER" id="PTHR30203">
    <property type="entry name" value="OUTER MEMBRANE CATION EFFLUX PROTEIN"/>
    <property type="match status" value="1"/>
</dbReference>
<dbReference type="NCBIfam" id="TIGR01845">
    <property type="entry name" value="outer_NodT"/>
    <property type="match status" value="1"/>
</dbReference>
<dbReference type="Proteomes" id="UP000060630">
    <property type="component" value="Unassembled WGS sequence"/>
</dbReference>
<accession>A0A119HGQ9</accession>
<keyword evidence="2" id="KW-0472">Membrane</keyword>
<dbReference type="AlphaFoldDB" id="A0A119HGQ9"/>